<protein>
    <submittedName>
        <fullName evidence="1">Uncharacterized protein</fullName>
    </submittedName>
</protein>
<accession>A0A6C0BND0</accession>
<organism evidence="1">
    <name type="scientific">viral metagenome</name>
    <dbReference type="NCBI Taxonomy" id="1070528"/>
    <lineage>
        <taxon>unclassified sequences</taxon>
        <taxon>metagenomes</taxon>
        <taxon>organismal metagenomes</taxon>
    </lineage>
</organism>
<sequence>MFYYTHHLIDLRALGSIWLNHPLVHICSSN</sequence>
<name>A0A6C0BND0_9ZZZZ</name>
<dbReference type="AlphaFoldDB" id="A0A6C0BND0"/>
<dbReference type="EMBL" id="MN739192">
    <property type="protein sequence ID" value="QHS92763.1"/>
    <property type="molecule type" value="Genomic_DNA"/>
</dbReference>
<evidence type="ECO:0000313" key="1">
    <source>
        <dbReference type="EMBL" id="QHS92763.1"/>
    </source>
</evidence>
<proteinExistence type="predicted"/>
<reference evidence="1" key="1">
    <citation type="journal article" date="2020" name="Nature">
        <title>Giant virus diversity and host interactions through global metagenomics.</title>
        <authorList>
            <person name="Schulz F."/>
            <person name="Roux S."/>
            <person name="Paez-Espino D."/>
            <person name="Jungbluth S."/>
            <person name="Walsh D.A."/>
            <person name="Denef V.J."/>
            <person name="McMahon K.D."/>
            <person name="Konstantinidis K.T."/>
            <person name="Eloe-Fadrosh E.A."/>
            <person name="Kyrpides N.C."/>
            <person name="Woyke T."/>
        </authorList>
    </citation>
    <scope>NUCLEOTIDE SEQUENCE</scope>
    <source>
        <strain evidence="1">GVMAG-M-3300017651-5</strain>
    </source>
</reference>